<dbReference type="AlphaFoldDB" id="A0ABD5W1T9"/>
<gene>
    <name evidence="2" type="ORF">ACFQQG_06845</name>
</gene>
<dbReference type="Pfam" id="PF23959">
    <property type="entry name" value="DUF7288"/>
    <property type="match status" value="1"/>
</dbReference>
<dbReference type="Proteomes" id="UP001596445">
    <property type="component" value="Unassembled WGS sequence"/>
</dbReference>
<protein>
    <recommendedName>
        <fullName evidence="4">Archaeal Type IV pilin N-terminal domain-containing protein</fullName>
    </recommendedName>
</protein>
<keyword evidence="1" id="KW-1133">Transmembrane helix</keyword>
<evidence type="ECO:0000256" key="1">
    <source>
        <dbReference type="SAM" id="Phobius"/>
    </source>
</evidence>
<dbReference type="RefSeq" id="WP_267163744.1">
    <property type="nucleotide sequence ID" value="NZ_CP112972.1"/>
</dbReference>
<reference evidence="2 3" key="1">
    <citation type="journal article" date="2019" name="Int. J. Syst. Evol. Microbiol.">
        <title>The Global Catalogue of Microorganisms (GCM) 10K type strain sequencing project: providing services to taxonomists for standard genome sequencing and annotation.</title>
        <authorList>
            <consortium name="The Broad Institute Genomics Platform"/>
            <consortium name="The Broad Institute Genome Sequencing Center for Infectious Disease"/>
            <person name="Wu L."/>
            <person name="Ma J."/>
        </authorList>
    </citation>
    <scope>NUCLEOTIDE SEQUENCE [LARGE SCALE GENOMIC DNA]</scope>
    <source>
        <strain evidence="2 3">JCM 30072</strain>
    </source>
</reference>
<keyword evidence="1" id="KW-0812">Transmembrane</keyword>
<feature type="transmembrane region" description="Helical" evidence="1">
    <location>
        <begin position="12"/>
        <end position="34"/>
    </location>
</feature>
<keyword evidence="1" id="KW-0472">Membrane</keyword>
<comment type="caution">
    <text evidence="2">The sequence shown here is derived from an EMBL/GenBank/DDBJ whole genome shotgun (WGS) entry which is preliminary data.</text>
</comment>
<evidence type="ECO:0000313" key="2">
    <source>
        <dbReference type="EMBL" id="MFC7057932.1"/>
    </source>
</evidence>
<evidence type="ECO:0000313" key="3">
    <source>
        <dbReference type="Proteomes" id="UP001596445"/>
    </source>
</evidence>
<evidence type="ECO:0008006" key="4">
    <source>
        <dbReference type="Google" id="ProtNLM"/>
    </source>
</evidence>
<dbReference type="GeneID" id="76629886"/>
<organism evidence="2 3">
    <name type="scientific">Halovenus salina</name>
    <dbReference type="NCBI Taxonomy" id="1510225"/>
    <lineage>
        <taxon>Archaea</taxon>
        <taxon>Methanobacteriati</taxon>
        <taxon>Methanobacteriota</taxon>
        <taxon>Stenosarchaea group</taxon>
        <taxon>Halobacteria</taxon>
        <taxon>Halobacteriales</taxon>
        <taxon>Haloarculaceae</taxon>
        <taxon>Halovenus</taxon>
    </lineage>
</organism>
<sequence length="197" mass="21042">MDRGQAYSLEGVVGTIVIASALVFGLQAVSIAPWTDGGPQQGVEIREQTEDTIDILADGDALETGALCLGGDNETTPHQGVVSTDPAVEPVGTVLNRTLEQTANYNVYIDYPDTNGSVTEIALGPERTPTGPAVTVTREVVLFESDPVFELNATSEACVEDTQYNNLGEVPEDDIYLHNQNGSSELYSVLQVRVVAW</sequence>
<accession>A0ABD5W1T9</accession>
<dbReference type="EMBL" id="JBHSZI010000001">
    <property type="protein sequence ID" value="MFC7057932.1"/>
    <property type="molecule type" value="Genomic_DNA"/>
</dbReference>
<name>A0ABD5W1T9_9EURY</name>
<keyword evidence="3" id="KW-1185">Reference proteome</keyword>
<dbReference type="InterPro" id="IPR055712">
    <property type="entry name" value="DUF7288"/>
</dbReference>
<proteinExistence type="predicted"/>